<comment type="caution">
    <text evidence="5">The sequence shown here is derived from an EMBL/GenBank/DDBJ whole genome shotgun (WGS) entry which is preliminary data.</text>
</comment>
<evidence type="ECO:0000256" key="1">
    <source>
        <dbReference type="ARBA" id="ARBA00005814"/>
    </source>
</evidence>
<dbReference type="InterPro" id="IPR052215">
    <property type="entry name" value="Plant_ABCG"/>
</dbReference>
<dbReference type="AlphaFoldDB" id="A0AAD4S862"/>
<dbReference type="InterPro" id="IPR003439">
    <property type="entry name" value="ABC_transporter-like_ATP-bd"/>
</dbReference>
<evidence type="ECO:0000313" key="6">
    <source>
        <dbReference type="Proteomes" id="UP001202328"/>
    </source>
</evidence>
<sequence>MASSSSVNDKNYPRWNPNLTPRRSPFPLLGNKEKNDDIDHLEEIKNKNSSFEAAGVFLTWEDLWVTTVGSSGSGEDTNKAIIQGLNGYAQHGEILAIMGPSGSGKSTLLYALAGRLASNTRHSGLIQVNGQRQTLAFGTSGICCPR</sequence>
<dbReference type="EMBL" id="JAJJMB010012717">
    <property type="protein sequence ID" value="KAI3873925.1"/>
    <property type="molecule type" value="Genomic_DNA"/>
</dbReference>
<reference evidence="5" key="1">
    <citation type="submission" date="2022-04" db="EMBL/GenBank/DDBJ databases">
        <title>A functionally conserved STORR gene fusion in Papaver species that diverged 16.8 million years ago.</title>
        <authorList>
            <person name="Catania T."/>
        </authorList>
    </citation>
    <scope>NUCLEOTIDE SEQUENCE</scope>
    <source>
        <strain evidence="5">S-188037</strain>
    </source>
</reference>
<dbReference type="Gene3D" id="3.40.50.300">
    <property type="entry name" value="P-loop containing nucleotide triphosphate hydrolases"/>
    <property type="match status" value="1"/>
</dbReference>
<feature type="domain" description="ABC transporter" evidence="4">
    <location>
        <begin position="83"/>
        <end position="132"/>
    </location>
</feature>
<evidence type="ECO:0000259" key="4">
    <source>
        <dbReference type="Pfam" id="PF00005"/>
    </source>
</evidence>
<comment type="similarity">
    <text evidence="1">Belongs to the ABC transporter superfamily. ABCG family. Eye pigment precursor importer (TC 3.A.1.204) subfamily.</text>
</comment>
<proteinExistence type="inferred from homology"/>
<gene>
    <name evidence="5" type="ORF">MKW98_001574</name>
</gene>
<dbReference type="Pfam" id="PF00005">
    <property type="entry name" value="ABC_tran"/>
    <property type="match status" value="1"/>
</dbReference>
<dbReference type="Proteomes" id="UP001202328">
    <property type="component" value="Unassembled WGS sequence"/>
</dbReference>
<dbReference type="SUPFAM" id="SSF52540">
    <property type="entry name" value="P-loop containing nucleoside triphosphate hydrolases"/>
    <property type="match status" value="1"/>
</dbReference>
<evidence type="ECO:0000256" key="2">
    <source>
        <dbReference type="ARBA" id="ARBA00022448"/>
    </source>
</evidence>
<dbReference type="PANTHER" id="PTHR48042:SF19">
    <property type="entry name" value="OS09G0472100 PROTEIN"/>
    <property type="match status" value="1"/>
</dbReference>
<dbReference type="GO" id="GO:0005524">
    <property type="term" value="F:ATP binding"/>
    <property type="evidence" value="ECO:0007669"/>
    <property type="project" value="InterPro"/>
</dbReference>
<organism evidence="5 6">
    <name type="scientific">Papaver atlanticum</name>
    <dbReference type="NCBI Taxonomy" id="357466"/>
    <lineage>
        <taxon>Eukaryota</taxon>
        <taxon>Viridiplantae</taxon>
        <taxon>Streptophyta</taxon>
        <taxon>Embryophyta</taxon>
        <taxon>Tracheophyta</taxon>
        <taxon>Spermatophyta</taxon>
        <taxon>Magnoliopsida</taxon>
        <taxon>Ranunculales</taxon>
        <taxon>Papaveraceae</taxon>
        <taxon>Papaveroideae</taxon>
        <taxon>Papaver</taxon>
    </lineage>
</organism>
<feature type="region of interest" description="Disordered" evidence="3">
    <location>
        <begin position="1"/>
        <end position="34"/>
    </location>
</feature>
<keyword evidence="2" id="KW-0813">Transport</keyword>
<protein>
    <recommendedName>
        <fullName evidence="4">ABC transporter domain-containing protein</fullName>
    </recommendedName>
</protein>
<evidence type="ECO:0000256" key="3">
    <source>
        <dbReference type="SAM" id="MobiDB-lite"/>
    </source>
</evidence>
<dbReference type="InterPro" id="IPR027417">
    <property type="entry name" value="P-loop_NTPase"/>
</dbReference>
<name>A0AAD4S862_9MAGN</name>
<dbReference type="GO" id="GO:0016887">
    <property type="term" value="F:ATP hydrolysis activity"/>
    <property type="evidence" value="ECO:0007669"/>
    <property type="project" value="InterPro"/>
</dbReference>
<accession>A0AAD4S862</accession>
<dbReference type="PANTHER" id="PTHR48042">
    <property type="entry name" value="ABC TRANSPORTER G FAMILY MEMBER 11"/>
    <property type="match status" value="1"/>
</dbReference>
<evidence type="ECO:0000313" key="5">
    <source>
        <dbReference type="EMBL" id="KAI3873925.1"/>
    </source>
</evidence>
<keyword evidence="6" id="KW-1185">Reference proteome</keyword>